<dbReference type="Proteomes" id="UP000008136">
    <property type="component" value="Chromosome"/>
</dbReference>
<proteinExistence type="predicted"/>
<reference evidence="3 4" key="1">
    <citation type="submission" date="2011-03" db="EMBL/GenBank/DDBJ databases">
        <title>The complete genome of Archaeoglobus veneficus SNP6.</title>
        <authorList>
            <consortium name="US DOE Joint Genome Institute (JGI-PGF)"/>
            <person name="Lucas S."/>
            <person name="Copeland A."/>
            <person name="Lapidus A."/>
            <person name="Bruce D."/>
            <person name="Goodwin L."/>
            <person name="Pitluck S."/>
            <person name="Kyrpides N."/>
            <person name="Mavromatis K."/>
            <person name="Pagani I."/>
            <person name="Ivanova N."/>
            <person name="Mikhailova N."/>
            <person name="Lu M."/>
            <person name="Detter J.C."/>
            <person name="Tapia R."/>
            <person name="Han C."/>
            <person name="Land M."/>
            <person name="Hauser L."/>
            <person name="Markowitz V."/>
            <person name="Cheng J.-F."/>
            <person name="Hugenholtz P."/>
            <person name="Woyke T."/>
            <person name="Wu D."/>
            <person name="Spring S."/>
            <person name="Brambilla E."/>
            <person name="Klenk H.-P."/>
            <person name="Eisen J.A."/>
        </authorList>
    </citation>
    <scope>NUCLEOTIDE SEQUENCE [LARGE SCALE GENOMIC DNA]</scope>
    <source>
        <strain>SNP6</strain>
    </source>
</reference>
<dbReference type="AlphaFoldDB" id="F2KSC9"/>
<dbReference type="eggNOG" id="arCOG03898">
    <property type="taxonomic scope" value="Archaea"/>
</dbReference>
<dbReference type="OrthoDB" id="111518at2157"/>
<feature type="domain" description="ABC-three component systems C-terminal" evidence="2">
    <location>
        <begin position="125"/>
        <end position="246"/>
    </location>
</feature>
<evidence type="ECO:0000259" key="1">
    <source>
        <dbReference type="Pfam" id="PF13391"/>
    </source>
</evidence>
<evidence type="ECO:0008006" key="5">
    <source>
        <dbReference type="Google" id="ProtNLM"/>
    </source>
</evidence>
<dbReference type="Pfam" id="PF13391">
    <property type="entry name" value="HNH_2"/>
    <property type="match status" value="1"/>
</dbReference>
<dbReference type="STRING" id="693661.Arcve_0884"/>
<dbReference type="GeneID" id="10393988"/>
<evidence type="ECO:0000313" key="3">
    <source>
        <dbReference type="EMBL" id="AEA46898.1"/>
    </source>
</evidence>
<name>F2KSC9_ARCVS</name>
<organism evidence="3 4">
    <name type="scientific">Archaeoglobus veneficus (strain DSM 11195 / SNP6)</name>
    <dbReference type="NCBI Taxonomy" id="693661"/>
    <lineage>
        <taxon>Archaea</taxon>
        <taxon>Methanobacteriati</taxon>
        <taxon>Methanobacteriota</taxon>
        <taxon>Archaeoglobi</taxon>
        <taxon>Archaeoglobales</taxon>
        <taxon>Archaeoglobaceae</taxon>
        <taxon>Archaeoglobus</taxon>
    </lineage>
</organism>
<feature type="domain" description="HNH nuclease" evidence="1">
    <location>
        <begin position="22"/>
        <end position="85"/>
    </location>
</feature>
<accession>F2KSC9</accession>
<gene>
    <name evidence="3" type="ordered locus">Arcve_0884</name>
</gene>
<dbReference type="RefSeq" id="WP_013683567.1">
    <property type="nucleotide sequence ID" value="NC_015320.1"/>
</dbReference>
<dbReference type="InterPro" id="IPR003615">
    <property type="entry name" value="HNH_nuc"/>
</dbReference>
<dbReference type="CDD" id="cd00085">
    <property type="entry name" value="HNHc"/>
    <property type="match status" value="1"/>
</dbReference>
<keyword evidence="4" id="KW-1185">Reference proteome</keyword>
<evidence type="ECO:0000313" key="4">
    <source>
        <dbReference type="Proteomes" id="UP000008136"/>
    </source>
</evidence>
<dbReference type="KEGG" id="ave:Arcve_0884"/>
<sequence length="246" mass="27918">MGSRNIPLHVMRALWAKSGGRCAICKTEVVMFPKDDDPAIIGEMAHIEGLKPGSPRYNPDMTNSERNSYGNLIVLCPTCHTKIDKDPNFYTVDKLKQIKREHEKWVEERLKISMTKVTFAELDVITKHLISVPLYQPKGALTAVPPKEKMKRNNLSEEVGNLIAMGMLGVNQVRDYLNRNPDPAFAERLREGFVKKYVELRDKGLNGDELFYELLGFASNGSNDFSIRAAGLMVLTYFFEICEVFE</sequence>
<dbReference type="Pfam" id="PF20275">
    <property type="entry name" value="CTD10"/>
    <property type="match status" value="1"/>
</dbReference>
<dbReference type="InterPro" id="IPR046919">
    <property type="entry name" value="ABC-3C_CTD10"/>
</dbReference>
<dbReference type="EMBL" id="CP002588">
    <property type="protein sequence ID" value="AEA46898.1"/>
    <property type="molecule type" value="Genomic_DNA"/>
</dbReference>
<protein>
    <recommendedName>
        <fullName evidence="5">HNH endonuclease</fullName>
    </recommendedName>
</protein>
<dbReference type="HOGENOM" id="CLU_1122940_0_0_2"/>
<evidence type="ECO:0000259" key="2">
    <source>
        <dbReference type="Pfam" id="PF20275"/>
    </source>
</evidence>